<proteinExistence type="predicted"/>
<protein>
    <submittedName>
        <fullName evidence="1">Uncharacterized protein</fullName>
    </submittedName>
</protein>
<organism evidence="1 2">
    <name type="scientific">Paxillus involutus ATCC 200175</name>
    <dbReference type="NCBI Taxonomy" id="664439"/>
    <lineage>
        <taxon>Eukaryota</taxon>
        <taxon>Fungi</taxon>
        <taxon>Dikarya</taxon>
        <taxon>Basidiomycota</taxon>
        <taxon>Agaricomycotina</taxon>
        <taxon>Agaricomycetes</taxon>
        <taxon>Agaricomycetidae</taxon>
        <taxon>Boletales</taxon>
        <taxon>Paxilineae</taxon>
        <taxon>Paxillaceae</taxon>
        <taxon>Paxillus</taxon>
    </lineage>
</organism>
<accession>A0A0C9SNI2</accession>
<reference evidence="1 2" key="1">
    <citation type="submission" date="2014-06" db="EMBL/GenBank/DDBJ databases">
        <authorList>
            <consortium name="DOE Joint Genome Institute"/>
            <person name="Kuo A."/>
            <person name="Kohler A."/>
            <person name="Nagy L.G."/>
            <person name="Floudas D."/>
            <person name="Copeland A."/>
            <person name="Barry K.W."/>
            <person name="Cichocki N."/>
            <person name="Veneault-Fourrey C."/>
            <person name="LaButti K."/>
            <person name="Lindquist E.A."/>
            <person name="Lipzen A."/>
            <person name="Lundell T."/>
            <person name="Morin E."/>
            <person name="Murat C."/>
            <person name="Sun H."/>
            <person name="Tunlid A."/>
            <person name="Henrissat B."/>
            <person name="Grigoriev I.V."/>
            <person name="Hibbett D.S."/>
            <person name="Martin F."/>
            <person name="Nordberg H.P."/>
            <person name="Cantor M.N."/>
            <person name="Hua S.X."/>
        </authorList>
    </citation>
    <scope>NUCLEOTIDE SEQUENCE [LARGE SCALE GENOMIC DNA]</scope>
    <source>
        <strain evidence="1 2">ATCC 200175</strain>
    </source>
</reference>
<dbReference type="HOGENOM" id="CLU_2740756_0_0_1"/>
<reference evidence="2" key="2">
    <citation type="submission" date="2015-01" db="EMBL/GenBank/DDBJ databases">
        <title>Evolutionary Origins and Diversification of the Mycorrhizal Mutualists.</title>
        <authorList>
            <consortium name="DOE Joint Genome Institute"/>
            <consortium name="Mycorrhizal Genomics Consortium"/>
            <person name="Kohler A."/>
            <person name="Kuo A."/>
            <person name="Nagy L.G."/>
            <person name="Floudas D."/>
            <person name="Copeland A."/>
            <person name="Barry K.W."/>
            <person name="Cichocki N."/>
            <person name="Veneault-Fourrey C."/>
            <person name="LaButti K."/>
            <person name="Lindquist E.A."/>
            <person name="Lipzen A."/>
            <person name="Lundell T."/>
            <person name="Morin E."/>
            <person name="Murat C."/>
            <person name="Riley R."/>
            <person name="Ohm R."/>
            <person name="Sun H."/>
            <person name="Tunlid A."/>
            <person name="Henrissat B."/>
            <person name="Grigoriev I.V."/>
            <person name="Hibbett D.S."/>
            <person name="Martin F."/>
        </authorList>
    </citation>
    <scope>NUCLEOTIDE SEQUENCE [LARGE SCALE GENOMIC DNA]</scope>
    <source>
        <strain evidence="2">ATCC 200175</strain>
    </source>
</reference>
<sequence>MTVLRAPHVGWDVIRGTVPKRDTARETHPADCAKIVCDAPWIRQRRDESPRPCDSGLGFGTMPGLDVVQVR</sequence>
<evidence type="ECO:0000313" key="1">
    <source>
        <dbReference type="EMBL" id="KIJ07969.1"/>
    </source>
</evidence>
<dbReference type="EMBL" id="KN819734">
    <property type="protein sequence ID" value="KIJ07969.1"/>
    <property type="molecule type" value="Genomic_DNA"/>
</dbReference>
<evidence type="ECO:0000313" key="2">
    <source>
        <dbReference type="Proteomes" id="UP000053647"/>
    </source>
</evidence>
<gene>
    <name evidence="1" type="ORF">PAXINDRAFT_173158</name>
</gene>
<name>A0A0C9SNI2_PAXIN</name>
<keyword evidence="2" id="KW-1185">Reference proteome</keyword>
<dbReference type="Proteomes" id="UP000053647">
    <property type="component" value="Unassembled WGS sequence"/>
</dbReference>
<dbReference type="AlphaFoldDB" id="A0A0C9SNI2"/>